<gene>
    <name evidence="3" type="ORF">PGQ11_002630</name>
</gene>
<keyword evidence="2" id="KW-0472">Membrane</keyword>
<protein>
    <submittedName>
        <fullName evidence="3">Uncharacterized protein</fullName>
    </submittedName>
</protein>
<dbReference type="PANTHER" id="PTHR35394">
    <property type="entry name" value="DUF3176 DOMAIN-CONTAINING PROTEIN"/>
    <property type="match status" value="1"/>
</dbReference>
<proteinExistence type="predicted"/>
<dbReference type="PANTHER" id="PTHR35394:SF5">
    <property type="entry name" value="DUF3176 DOMAIN-CONTAINING PROTEIN"/>
    <property type="match status" value="1"/>
</dbReference>
<evidence type="ECO:0000256" key="1">
    <source>
        <dbReference type="SAM" id="MobiDB-lite"/>
    </source>
</evidence>
<dbReference type="Pfam" id="PF11374">
    <property type="entry name" value="DUF3176"/>
    <property type="match status" value="1"/>
</dbReference>
<feature type="transmembrane region" description="Helical" evidence="2">
    <location>
        <begin position="149"/>
        <end position="170"/>
    </location>
</feature>
<keyword evidence="2" id="KW-1133">Transmembrane helix</keyword>
<name>A0ABR2JIP6_9PEZI</name>
<dbReference type="EMBL" id="JAPCWZ010000002">
    <property type="protein sequence ID" value="KAK8877684.1"/>
    <property type="molecule type" value="Genomic_DNA"/>
</dbReference>
<evidence type="ECO:0000313" key="4">
    <source>
        <dbReference type="Proteomes" id="UP001390339"/>
    </source>
</evidence>
<accession>A0ABR2JIP6</accession>
<reference evidence="3 4" key="1">
    <citation type="journal article" date="2024" name="IMA Fungus">
        <title>Apiospora arundinis, a panoply of carbohydrate-active enzymes and secondary metabolites.</title>
        <authorList>
            <person name="Sorensen T."/>
            <person name="Petersen C."/>
            <person name="Muurmann A.T."/>
            <person name="Christiansen J.V."/>
            <person name="Brundto M.L."/>
            <person name="Overgaard C.K."/>
            <person name="Boysen A.T."/>
            <person name="Wollenberg R.D."/>
            <person name="Larsen T.O."/>
            <person name="Sorensen J.L."/>
            <person name="Nielsen K.L."/>
            <person name="Sondergaard T.E."/>
        </authorList>
    </citation>
    <scope>NUCLEOTIDE SEQUENCE [LARGE SCALE GENOMIC DNA]</scope>
    <source>
        <strain evidence="3 4">AAU 773</strain>
    </source>
</reference>
<organism evidence="3 4">
    <name type="scientific">Apiospora arundinis</name>
    <dbReference type="NCBI Taxonomy" id="335852"/>
    <lineage>
        <taxon>Eukaryota</taxon>
        <taxon>Fungi</taxon>
        <taxon>Dikarya</taxon>
        <taxon>Ascomycota</taxon>
        <taxon>Pezizomycotina</taxon>
        <taxon>Sordariomycetes</taxon>
        <taxon>Xylariomycetidae</taxon>
        <taxon>Amphisphaeriales</taxon>
        <taxon>Apiosporaceae</taxon>
        <taxon>Apiospora</taxon>
    </lineage>
</organism>
<dbReference type="Proteomes" id="UP001390339">
    <property type="component" value="Unassembled WGS sequence"/>
</dbReference>
<feature type="transmembrane region" description="Helical" evidence="2">
    <location>
        <begin position="213"/>
        <end position="234"/>
    </location>
</feature>
<feature type="region of interest" description="Disordered" evidence="1">
    <location>
        <begin position="47"/>
        <end position="67"/>
    </location>
</feature>
<keyword evidence="2" id="KW-0812">Transmembrane</keyword>
<comment type="caution">
    <text evidence="3">The sequence shown here is derived from an EMBL/GenBank/DDBJ whole genome shotgun (WGS) entry which is preliminary data.</text>
</comment>
<keyword evidence="4" id="KW-1185">Reference proteome</keyword>
<evidence type="ECO:0000313" key="3">
    <source>
        <dbReference type="EMBL" id="KAK8877684.1"/>
    </source>
</evidence>
<feature type="transmembrane region" description="Helical" evidence="2">
    <location>
        <begin position="632"/>
        <end position="654"/>
    </location>
</feature>
<dbReference type="InterPro" id="IPR021514">
    <property type="entry name" value="DUF3176"/>
</dbReference>
<evidence type="ECO:0000256" key="2">
    <source>
        <dbReference type="SAM" id="Phobius"/>
    </source>
</evidence>
<sequence length="753" mass="83011">MCSTYEDQRYPVRPGITPVNSGFSDTSATTLIGDEDELGIKDKEKATRSKVIDSGSEEDDLEEQPASSTSSELRLWKQIRSGLHLSLHPIDLYRTGCGLWHVIQDYWWLWELATMSMSFASMAAVIVVLAVEEGKALDDWTFPIQPNSLISIFITLSKSAIMTVLTGAISQSMWMQFEQKATPLMRVEEIQEAGRGPWGSIKLLAAMIKGKRFNFLAILGAIITVITLAFDPFVQQVMSFPSRTVPAKDGKAIFRSTQNLRDLDMISVQGAILGGVYRNPQITNYTCTESSCSWPTTTTLGVCSSCRDLTPRADVQCSTTLGPLKPTSTSSDPWTFETTNCNYTIGGNITIPTYIQTMSFPESNGRKAEYSSQWTKIKLLPQKGYDNYSTKNTLGEMISPEVNYWFTTVLSYSTFFDSRTTPLPKITPDLLAPQIMACGLHPCGQVWSNPAVVNGTLTNGGAPTTSTPLRLQFNDAGLNRFYHTPDRSDYSDVLRVVDPKSVSFPGNETFTVSRSAAKNLTELLTQMYHATSIGGNENFGDAFPETERGMYGLTDAIFDDDVDGNTKFQGGTTVPIAAVWSPNSSFARVARGMSEYVRNSNWNSYDGTGGMEEQDRNNGKAWRQETYIGVRWAFLSLPLAVLTAALALLCSAIWRSLSNGARVWKSSSLALLLHDIDFDAALNLEAHAEKADSKAKDGDGRYNSDGLKTQQVGMARQLRFEADSVQSMNEQAEKIKARLMVDADGLKFIVVGQ</sequence>
<feature type="transmembrane region" description="Helical" evidence="2">
    <location>
        <begin position="108"/>
        <end position="129"/>
    </location>
</feature>